<organism evidence="5 6">
    <name type="scientific">Natranaerobius thermophilus (strain ATCC BAA-1301 / DSM 18059 / JW/NM-WN-LF)</name>
    <dbReference type="NCBI Taxonomy" id="457570"/>
    <lineage>
        <taxon>Bacteria</taxon>
        <taxon>Bacillati</taxon>
        <taxon>Bacillota</taxon>
        <taxon>Clostridia</taxon>
        <taxon>Natranaerobiales</taxon>
        <taxon>Natranaerobiaceae</taxon>
        <taxon>Natranaerobius</taxon>
    </lineage>
</organism>
<reference evidence="5 6" key="1">
    <citation type="submission" date="2008-04" db="EMBL/GenBank/DDBJ databases">
        <title>Complete sequence of chromosome of Natranaerobius thermophilus JW/NM-WN-LF.</title>
        <authorList>
            <consortium name="US DOE Joint Genome Institute"/>
            <person name="Copeland A."/>
            <person name="Lucas S."/>
            <person name="Lapidus A."/>
            <person name="Glavina del Rio T."/>
            <person name="Dalin E."/>
            <person name="Tice H."/>
            <person name="Bruce D."/>
            <person name="Goodwin L."/>
            <person name="Pitluck S."/>
            <person name="Chertkov O."/>
            <person name="Brettin T."/>
            <person name="Detter J.C."/>
            <person name="Han C."/>
            <person name="Kuske C.R."/>
            <person name="Schmutz J."/>
            <person name="Larimer F."/>
            <person name="Land M."/>
            <person name="Hauser L."/>
            <person name="Kyrpides N."/>
            <person name="Lykidis A."/>
            <person name="Mesbah N.M."/>
            <person name="Wiegel J."/>
        </authorList>
    </citation>
    <scope>NUCLEOTIDE SEQUENCE [LARGE SCALE GENOMIC DNA]</scope>
    <source>
        <strain evidence="6">ATCC BAA-1301 / DSM 18059 / JW/NM-WN-LF</strain>
    </source>
</reference>
<dbReference type="SUPFAM" id="SSF52540">
    <property type="entry name" value="P-loop containing nucleoside triphosphate hydrolases"/>
    <property type="match status" value="1"/>
</dbReference>
<keyword evidence="3" id="KW-0067">ATP-binding</keyword>
<sequence length="258" mass="28914">MGDKKIEINEYSSENLTSLYRLKNVIKQESGQTILSVPDLTLKEGEVYGIIGPSGAGKSTLVRILNGLSQPTSGEVYFLNKELFNKKNLRQLQKEMTLVFQKPHLFNTTVLENVAYGLKVRGYPSKKAFKIAENSLKEMGILELKKRKAASLSGGEAQRVALARAMAFKPRVLLLDEPTGNLDPGNIKLIENKVNSLYSQEHTTVIMVTHNMFQAKRIATRGMFIYQGKLIEEGPIDQIFSEPESNLTKQFVNGEMIF</sequence>
<dbReference type="RefSeq" id="WP_012448702.1">
    <property type="nucleotide sequence ID" value="NC_010718.1"/>
</dbReference>
<dbReference type="CDD" id="cd03260">
    <property type="entry name" value="ABC_PstB_phosphate_transporter"/>
    <property type="match status" value="1"/>
</dbReference>
<dbReference type="GO" id="GO:0016020">
    <property type="term" value="C:membrane"/>
    <property type="evidence" value="ECO:0007669"/>
    <property type="project" value="InterPro"/>
</dbReference>
<keyword evidence="2" id="KW-0547">Nucleotide-binding</keyword>
<dbReference type="PANTHER" id="PTHR43423:SF1">
    <property type="entry name" value="ABC TRANSPORTER I FAMILY MEMBER 17"/>
    <property type="match status" value="1"/>
</dbReference>
<dbReference type="AlphaFoldDB" id="B2A8G8"/>
<keyword evidence="6" id="KW-1185">Reference proteome</keyword>
<gene>
    <name evidence="5" type="ordered locus">Nther_2286</name>
</gene>
<name>B2A8G8_NATTJ</name>
<evidence type="ECO:0000256" key="3">
    <source>
        <dbReference type="ARBA" id="ARBA00022840"/>
    </source>
</evidence>
<reference evidence="5 6" key="2">
    <citation type="journal article" date="2011" name="J. Bacteriol.">
        <title>Complete genome sequence of the anaerobic, halophilic alkalithermophile Natranaerobius thermophilus JW/NM-WN-LF.</title>
        <authorList>
            <person name="Zhao B."/>
            <person name="Mesbah N.M."/>
            <person name="Dalin E."/>
            <person name="Goodwin L."/>
            <person name="Nolan M."/>
            <person name="Pitluck S."/>
            <person name="Chertkov O."/>
            <person name="Brettin T.S."/>
            <person name="Han J."/>
            <person name="Larimer F.W."/>
            <person name="Land M.L."/>
            <person name="Hauser L."/>
            <person name="Kyrpides N."/>
            <person name="Wiegel J."/>
        </authorList>
    </citation>
    <scope>NUCLEOTIDE SEQUENCE [LARGE SCALE GENOMIC DNA]</scope>
    <source>
        <strain evidence="6">ATCC BAA-1301 / DSM 18059 / JW/NM-WN-LF</strain>
    </source>
</reference>
<evidence type="ECO:0000313" key="5">
    <source>
        <dbReference type="EMBL" id="ACB85852.1"/>
    </source>
</evidence>
<evidence type="ECO:0000256" key="1">
    <source>
        <dbReference type="ARBA" id="ARBA00022448"/>
    </source>
</evidence>
<protein>
    <submittedName>
        <fullName evidence="5">ABC transporter related</fullName>
    </submittedName>
</protein>
<dbReference type="InParanoid" id="B2A8G8"/>
<dbReference type="Proteomes" id="UP000001683">
    <property type="component" value="Chromosome"/>
</dbReference>
<dbReference type="Gene3D" id="3.40.50.300">
    <property type="entry name" value="P-loop containing nucleotide triphosphate hydrolases"/>
    <property type="match status" value="1"/>
</dbReference>
<evidence type="ECO:0000256" key="2">
    <source>
        <dbReference type="ARBA" id="ARBA00022741"/>
    </source>
</evidence>
<dbReference type="GO" id="GO:0016887">
    <property type="term" value="F:ATP hydrolysis activity"/>
    <property type="evidence" value="ECO:0007669"/>
    <property type="project" value="InterPro"/>
</dbReference>
<dbReference type="InterPro" id="IPR003439">
    <property type="entry name" value="ABC_transporter-like_ATP-bd"/>
</dbReference>
<accession>B2A8G8</accession>
<dbReference type="GO" id="GO:0035435">
    <property type="term" value="P:phosphate ion transmembrane transport"/>
    <property type="evidence" value="ECO:0007669"/>
    <property type="project" value="InterPro"/>
</dbReference>
<dbReference type="KEGG" id="nth:Nther_2286"/>
<dbReference type="STRING" id="457570.Nther_2286"/>
<dbReference type="OrthoDB" id="9780431at2"/>
<dbReference type="GO" id="GO:0005524">
    <property type="term" value="F:ATP binding"/>
    <property type="evidence" value="ECO:0007669"/>
    <property type="project" value="UniProtKB-KW"/>
</dbReference>
<dbReference type="PROSITE" id="PS00211">
    <property type="entry name" value="ABC_TRANSPORTER_1"/>
    <property type="match status" value="1"/>
</dbReference>
<dbReference type="EMBL" id="CP001034">
    <property type="protein sequence ID" value="ACB85852.1"/>
    <property type="molecule type" value="Genomic_DNA"/>
</dbReference>
<dbReference type="SMART" id="SM00382">
    <property type="entry name" value="AAA"/>
    <property type="match status" value="1"/>
</dbReference>
<dbReference type="PANTHER" id="PTHR43423">
    <property type="entry name" value="ABC TRANSPORTER I FAMILY MEMBER 17"/>
    <property type="match status" value="1"/>
</dbReference>
<proteinExistence type="predicted"/>
<keyword evidence="1" id="KW-0813">Transport</keyword>
<dbReference type="HOGENOM" id="CLU_000604_1_22_9"/>
<dbReference type="Pfam" id="PF00005">
    <property type="entry name" value="ABC_tran"/>
    <property type="match status" value="1"/>
</dbReference>
<dbReference type="InterPro" id="IPR003593">
    <property type="entry name" value="AAA+_ATPase"/>
</dbReference>
<feature type="domain" description="ABC transporter" evidence="4">
    <location>
        <begin position="20"/>
        <end position="252"/>
    </location>
</feature>
<dbReference type="InterPro" id="IPR005670">
    <property type="entry name" value="PstB-like"/>
</dbReference>
<dbReference type="GO" id="GO:0005315">
    <property type="term" value="F:phosphate transmembrane transporter activity"/>
    <property type="evidence" value="ECO:0007669"/>
    <property type="project" value="InterPro"/>
</dbReference>
<evidence type="ECO:0000313" key="6">
    <source>
        <dbReference type="Proteomes" id="UP000001683"/>
    </source>
</evidence>
<dbReference type="InterPro" id="IPR027417">
    <property type="entry name" value="P-loop_NTPase"/>
</dbReference>
<dbReference type="PROSITE" id="PS50893">
    <property type="entry name" value="ABC_TRANSPORTER_2"/>
    <property type="match status" value="1"/>
</dbReference>
<dbReference type="eggNOG" id="COG1126">
    <property type="taxonomic scope" value="Bacteria"/>
</dbReference>
<evidence type="ECO:0000259" key="4">
    <source>
        <dbReference type="PROSITE" id="PS50893"/>
    </source>
</evidence>
<dbReference type="InterPro" id="IPR017871">
    <property type="entry name" value="ABC_transporter-like_CS"/>
</dbReference>